<keyword evidence="2" id="KW-0732">Signal</keyword>
<organism evidence="4 5">
    <name type="scientific">Batillaria attramentaria</name>
    <dbReference type="NCBI Taxonomy" id="370345"/>
    <lineage>
        <taxon>Eukaryota</taxon>
        <taxon>Metazoa</taxon>
        <taxon>Spiralia</taxon>
        <taxon>Lophotrochozoa</taxon>
        <taxon>Mollusca</taxon>
        <taxon>Gastropoda</taxon>
        <taxon>Caenogastropoda</taxon>
        <taxon>Sorbeoconcha</taxon>
        <taxon>Cerithioidea</taxon>
        <taxon>Batillariidae</taxon>
        <taxon>Batillaria</taxon>
    </lineage>
</organism>
<gene>
    <name evidence="4" type="ORF">BaRGS_00013020</name>
</gene>
<feature type="domain" description="EF-hand" evidence="3">
    <location>
        <begin position="105"/>
        <end position="140"/>
    </location>
</feature>
<name>A0ABD0L8X8_9CAEN</name>
<keyword evidence="5" id="KW-1185">Reference proteome</keyword>
<sequence length="165" mass="18929">MLQYLALLVLLHPSLQAPAQEDPLEHFNHHVREEAKSLFVAFDYNDDGSFDHRDLEIFLNTYDLNKNGAIERDEFEHNFDMTEPTLAIVAKGLFIEFDSDKSEHVTMADLEALYNRMDLNKDGHVANKEFEEYMTEVLTILALLQIQQQEFLDAANSSPPPTTSV</sequence>
<dbReference type="AlphaFoldDB" id="A0ABD0L8X8"/>
<accession>A0ABD0L8X8</accession>
<dbReference type="Gene3D" id="1.10.238.10">
    <property type="entry name" value="EF-hand"/>
    <property type="match status" value="1"/>
</dbReference>
<proteinExistence type="predicted"/>
<comment type="caution">
    <text evidence="4">The sequence shown here is derived from an EMBL/GenBank/DDBJ whole genome shotgun (WGS) entry which is preliminary data.</text>
</comment>
<feature type="signal peptide" evidence="2">
    <location>
        <begin position="1"/>
        <end position="16"/>
    </location>
</feature>
<feature type="chain" id="PRO_5044783774" description="EF-hand domain-containing protein" evidence="2">
    <location>
        <begin position="17"/>
        <end position="165"/>
    </location>
</feature>
<evidence type="ECO:0000313" key="5">
    <source>
        <dbReference type="Proteomes" id="UP001519460"/>
    </source>
</evidence>
<reference evidence="4 5" key="1">
    <citation type="journal article" date="2023" name="Sci. Data">
        <title>Genome assembly of the Korean intertidal mud-creeper Batillaria attramentaria.</title>
        <authorList>
            <person name="Patra A.K."/>
            <person name="Ho P.T."/>
            <person name="Jun S."/>
            <person name="Lee S.J."/>
            <person name="Kim Y."/>
            <person name="Won Y.J."/>
        </authorList>
    </citation>
    <scope>NUCLEOTIDE SEQUENCE [LARGE SCALE GENOMIC DNA]</scope>
    <source>
        <strain evidence="4">Wonlab-2016</strain>
    </source>
</reference>
<evidence type="ECO:0000313" key="4">
    <source>
        <dbReference type="EMBL" id="KAK7495800.1"/>
    </source>
</evidence>
<dbReference type="PROSITE" id="PS00018">
    <property type="entry name" value="EF_HAND_1"/>
    <property type="match status" value="2"/>
</dbReference>
<protein>
    <recommendedName>
        <fullName evidence="3">EF-hand domain-containing protein</fullName>
    </recommendedName>
</protein>
<evidence type="ECO:0000256" key="2">
    <source>
        <dbReference type="SAM" id="SignalP"/>
    </source>
</evidence>
<evidence type="ECO:0000259" key="3">
    <source>
        <dbReference type="PROSITE" id="PS50222"/>
    </source>
</evidence>
<dbReference type="SUPFAM" id="SSF47473">
    <property type="entry name" value="EF-hand"/>
    <property type="match status" value="1"/>
</dbReference>
<dbReference type="InterPro" id="IPR011992">
    <property type="entry name" value="EF-hand-dom_pair"/>
</dbReference>
<dbReference type="EMBL" id="JACVVK020000072">
    <property type="protein sequence ID" value="KAK7495800.1"/>
    <property type="molecule type" value="Genomic_DNA"/>
</dbReference>
<dbReference type="Pfam" id="PF13499">
    <property type="entry name" value="EF-hand_7"/>
    <property type="match status" value="1"/>
</dbReference>
<dbReference type="PROSITE" id="PS50222">
    <property type="entry name" value="EF_HAND_2"/>
    <property type="match status" value="1"/>
</dbReference>
<dbReference type="InterPro" id="IPR018247">
    <property type="entry name" value="EF_Hand_1_Ca_BS"/>
</dbReference>
<evidence type="ECO:0000256" key="1">
    <source>
        <dbReference type="ARBA" id="ARBA00022837"/>
    </source>
</evidence>
<dbReference type="Proteomes" id="UP001519460">
    <property type="component" value="Unassembled WGS sequence"/>
</dbReference>
<keyword evidence="1" id="KW-0106">Calcium</keyword>
<dbReference type="InterPro" id="IPR002048">
    <property type="entry name" value="EF_hand_dom"/>
</dbReference>